<comment type="subcellular location">
    <subcellularLocation>
        <location evidence="2">Cell membrane</location>
        <topology evidence="2">Multi-pass membrane protein</topology>
    </subcellularLocation>
</comment>
<dbReference type="Pfam" id="PF02632">
    <property type="entry name" value="BioY"/>
    <property type="match status" value="1"/>
</dbReference>
<dbReference type="GO" id="GO:0005886">
    <property type="term" value="C:plasma membrane"/>
    <property type="evidence" value="ECO:0007669"/>
    <property type="project" value="UniProtKB-SubCell"/>
</dbReference>
<evidence type="ECO:0000313" key="4">
    <source>
        <dbReference type="EMBL" id="TQL75274.1"/>
    </source>
</evidence>
<reference evidence="4 5" key="1">
    <citation type="submission" date="2019-06" db="EMBL/GenBank/DDBJ databases">
        <title>Sequencing the genomes of 1000 actinobacteria strains.</title>
        <authorList>
            <person name="Klenk H.-P."/>
        </authorList>
    </citation>
    <scope>NUCLEOTIDE SEQUENCE [LARGE SCALE GENOMIC DNA]</scope>
    <source>
        <strain evidence="4 5">DSM 45928</strain>
    </source>
</reference>
<name>A0A543ARS5_9ACTN</name>
<dbReference type="PIRSF" id="PIRSF016661">
    <property type="entry name" value="BioY"/>
    <property type="match status" value="1"/>
</dbReference>
<dbReference type="AlphaFoldDB" id="A0A543ARS5"/>
<keyword evidence="3" id="KW-0812">Transmembrane</keyword>
<keyword evidence="3" id="KW-1133">Transmembrane helix</keyword>
<protein>
    <recommendedName>
        <fullName evidence="2">Biotin transporter</fullName>
    </recommendedName>
</protein>
<evidence type="ECO:0000256" key="2">
    <source>
        <dbReference type="PIRNR" id="PIRNR016661"/>
    </source>
</evidence>
<comment type="caution">
    <text evidence="4">The sequence shown here is derived from an EMBL/GenBank/DDBJ whole genome shotgun (WGS) entry which is preliminary data.</text>
</comment>
<feature type="transmembrane region" description="Helical" evidence="3">
    <location>
        <begin position="131"/>
        <end position="150"/>
    </location>
</feature>
<dbReference type="Gene3D" id="1.10.1760.20">
    <property type="match status" value="1"/>
</dbReference>
<keyword evidence="5" id="KW-1185">Reference proteome</keyword>
<feature type="transmembrane region" description="Helical" evidence="3">
    <location>
        <begin position="79"/>
        <end position="96"/>
    </location>
</feature>
<organism evidence="4 5">
    <name type="scientific">Stackebrandtia endophytica</name>
    <dbReference type="NCBI Taxonomy" id="1496996"/>
    <lineage>
        <taxon>Bacteria</taxon>
        <taxon>Bacillati</taxon>
        <taxon>Actinomycetota</taxon>
        <taxon>Actinomycetes</taxon>
        <taxon>Glycomycetales</taxon>
        <taxon>Glycomycetaceae</taxon>
        <taxon>Stackebrandtia</taxon>
    </lineage>
</organism>
<feature type="transmembrane region" description="Helical" evidence="3">
    <location>
        <begin position="30"/>
        <end position="48"/>
    </location>
</feature>
<dbReference type="PANTHER" id="PTHR34295:SF1">
    <property type="entry name" value="BIOTIN TRANSPORTER BIOY"/>
    <property type="match status" value="1"/>
</dbReference>
<evidence type="ECO:0000256" key="1">
    <source>
        <dbReference type="ARBA" id="ARBA00010692"/>
    </source>
</evidence>
<dbReference type="RefSeq" id="WP_142035007.1">
    <property type="nucleotide sequence ID" value="NZ_JBHTGS010000001.1"/>
</dbReference>
<accession>A0A543ARS5</accession>
<comment type="similarity">
    <text evidence="1 2">Belongs to the BioY family.</text>
</comment>
<proteinExistence type="inferred from homology"/>
<evidence type="ECO:0000256" key="3">
    <source>
        <dbReference type="SAM" id="Phobius"/>
    </source>
</evidence>
<feature type="transmembrane region" description="Helical" evidence="3">
    <location>
        <begin position="54"/>
        <end position="72"/>
    </location>
</feature>
<dbReference type="Proteomes" id="UP000317043">
    <property type="component" value="Unassembled WGS sequence"/>
</dbReference>
<feature type="transmembrane region" description="Helical" evidence="3">
    <location>
        <begin position="170"/>
        <end position="195"/>
    </location>
</feature>
<dbReference type="GO" id="GO:0015225">
    <property type="term" value="F:biotin transmembrane transporter activity"/>
    <property type="evidence" value="ECO:0007669"/>
    <property type="project" value="UniProtKB-UniRule"/>
</dbReference>
<gene>
    <name evidence="4" type="ORF">FB566_0771</name>
</gene>
<dbReference type="EMBL" id="VFOW01000001">
    <property type="protein sequence ID" value="TQL75274.1"/>
    <property type="molecule type" value="Genomic_DNA"/>
</dbReference>
<dbReference type="InParanoid" id="A0A543ARS5"/>
<sequence>MTTHTATIAPRQVLVDLIPTAKVNSWVRDAVLVTAGAGLVGASAQVAIPLPGITPVPLVLTTLTVLLLGAAYGPLRAAATMGVYLVAGIAGVPWFSEGASGLSLVTLGYITGFLAAATVVGALARRGGDRTLLGTAGIMIVGNLVIYAFGVPYLVLATGMSWGEGLMQGAALFVIADLIKLVVASALLPGTWALVKRFRG</sequence>
<keyword evidence="2" id="KW-0813">Transport</keyword>
<dbReference type="PANTHER" id="PTHR34295">
    <property type="entry name" value="BIOTIN TRANSPORTER BIOY"/>
    <property type="match status" value="1"/>
</dbReference>
<dbReference type="InterPro" id="IPR003784">
    <property type="entry name" value="BioY"/>
</dbReference>
<keyword evidence="2 3" id="KW-0472">Membrane</keyword>
<feature type="transmembrane region" description="Helical" evidence="3">
    <location>
        <begin position="102"/>
        <end position="124"/>
    </location>
</feature>
<keyword evidence="2" id="KW-1003">Cell membrane</keyword>
<dbReference type="OrthoDB" id="1496139at2"/>
<evidence type="ECO:0000313" key="5">
    <source>
        <dbReference type="Proteomes" id="UP000317043"/>
    </source>
</evidence>